<sequence length="772" mass="84622">MRFSILASLALLPWCHAFAGNYADEFREGREAESRGDLPQAVDAMQRSYRSALEAGNVDYATAAGTNVLPYLYRQGKIIEAGQAALQMIEELNDYPVDDAPRGDAARRVQYFGYAERGLRAEGRLGQAWQMNRAAAETLRGKKVTIHSDGPSITVGEVLEMPSALRAWGWRVLEREAELLDIMGRSQEARVLLDQAAAALGTEWRKFPKPEHFYIAKLLASRAMILDFLGYDREAIAAQRELLAQTEGDRNLLPMRHNLQLNLLRNLSQWEGPSEQLLGEAREVAALMRDDLDEGTSRLIARMELELQDSKDALDVLHAEAMRTLEAGLEFEAVYSGRDSLIARADQGEDGLDSEFGKLLGKMRAQGNKRGEPSLYREYGDYLLNRKRPAEAIAMYGEARRLTQAFGWTLHEPALIFALFKAHFAAGNIEGARMMLAELEAFLRHHAELPDSRRVKAEVSRALALAKLGEKDAARATFKLARELATNLPDYQKRWLKPEVEERVLNEAPTSPTPIAGVPEVHLQPLEISSIALPGQSARTRFVAFNSSATGTAGKLVIEGPGATASGDEVQLQSGRPAAAVDLPRVLAGGGETQVRISIAAAPEVTEAVVKVRWETAGGTSTKASCWTVDWTPDAKRSVVLDASMLETNPFRSVSLFHEIALPEGSVSIPFRLRSPVDLRLEYYDPRSGDLLAVDANGNGDFTEAGDLHIQGPDGIAAAILPILPGKDPQGIEVRIFACDGSPAPMPSPALTLESEVYRGGEWVKEAESVLR</sequence>
<evidence type="ECO:0000313" key="2">
    <source>
        <dbReference type="EMBL" id="QJE96841.1"/>
    </source>
</evidence>
<evidence type="ECO:0008006" key="4">
    <source>
        <dbReference type="Google" id="ProtNLM"/>
    </source>
</evidence>
<keyword evidence="1" id="KW-0732">Signal</keyword>
<dbReference type="Proteomes" id="UP000501812">
    <property type="component" value="Chromosome"/>
</dbReference>
<name>A0A858RJU2_9BACT</name>
<protein>
    <recommendedName>
        <fullName evidence="4">Tetratricopeptide repeat protein</fullName>
    </recommendedName>
</protein>
<dbReference type="Gene3D" id="1.25.40.10">
    <property type="entry name" value="Tetratricopeptide repeat domain"/>
    <property type="match status" value="1"/>
</dbReference>
<dbReference type="KEGG" id="luo:HHL09_13955"/>
<dbReference type="InterPro" id="IPR011990">
    <property type="entry name" value="TPR-like_helical_dom_sf"/>
</dbReference>
<dbReference type="EMBL" id="CP051774">
    <property type="protein sequence ID" value="QJE96841.1"/>
    <property type="molecule type" value="Genomic_DNA"/>
</dbReference>
<organism evidence="2 3">
    <name type="scientific">Luteolibacter luteus</name>
    <dbReference type="NCBI Taxonomy" id="2728835"/>
    <lineage>
        <taxon>Bacteria</taxon>
        <taxon>Pseudomonadati</taxon>
        <taxon>Verrucomicrobiota</taxon>
        <taxon>Verrucomicrobiia</taxon>
        <taxon>Verrucomicrobiales</taxon>
        <taxon>Verrucomicrobiaceae</taxon>
        <taxon>Luteolibacter</taxon>
    </lineage>
</organism>
<evidence type="ECO:0000256" key="1">
    <source>
        <dbReference type="SAM" id="SignalP"/>
    </source>
</evidence>
<feature type="signal peptide" evidence="1">
    <location>
        <begin position="1"/>
        <end position="19"/>
    </location>
</feature>
<proteinExistence type="predicted"/>
<feature type="chain" id="PRO_5032435562" description="Tetratricopeptide repeat protein" evidence="1">
    <location>
        <begin position="20"/>
        <end position="772"/>
    </location>
</feature>
<gene>
    <name evidence="2" type="ORF">HHL09_13955</name>
</gene>
<dbReference type="AlphaFoldDB" id="A0A858RJU2"/>
<dbReference type="RefSeq" id="WP_169455241.1">
    <property type="nucleotide sequence ID" value="NZ_CP051774.1"/>
</dbReference>
<accession>A0A858RJU2</accession>
<keyword evidence="3" id="KW-1185">Reference proteome</keyword>
<reference evidence="2 3" key="1">
    <citation type="submission" date="2020-04" db="EMBL/GenBank/DDBJ databases">
        <title>Luteolibacter sp. G-1-1-1 isolated from soil.</title>
        <authorList>
            <person name="Dahal R.H."/>
        </authorList>
    </citation>
    <scope>NUCLEOTIDE SEQUENCE [LARGE SCALE GENOMIC DNA]</scope>
    <source>
        <strain evidence="2 3">G-1-1-1</strain>
    </source>
</reference>
<evidence type="ECO:0000313" key="3">
    <source>
        <dbReference type="Proteomes" id="UP000501812"/>
    </source>
</evidence>
<dbReference type="SUPFAM" id="SSF48452">
    <property type="entry name" value="TPR-like"/>
    <property type="match status" value="1"/>
</dbReference>